<dbReference type="InterPro" id="IPR013094">
    <property type="entry name" value="AB_hydrolase_3"/>
</dbReference>
<dbReference type="InterPro" id="IPR033140">
    <property type="entry name" value="Lipase_GDXG_put_SER_AS"/>
</dbReference>
<evidence type="ECO:0000256" key="3">
    <source>
        <dbReference type="PROSITE-ProRule" id="PRU10038"/>
    </source>
</evidence>
<dbReference type="OrthoDB" id="9803828at2"/>
<dbReference type="InterPro" id="IPR050300">
    <property type="entry name" value="GDXG_lipolytic_enzyme"/>
</dbReference>
<gene>
    <name evidence="5" type="ORF">FEK35_24250</name>
</gene>
<dbReference type="PANTHER" id="PTHR48081">
    <property type="entry name" value="AB HYDROLASE SUPERFAMILY PROTEIN C4A8.06C"/>
    <property type="match status" value="1"/>
</dbReference>
<accession>A0A5R8P844</accession>
<dbReference type="Proteomes" id="UP000308349">
    <property type="component" value="Unassembled WGS sequence"/>
</dbReference>
<organism evidence="5 6">
    <name type="scientific">Nocardia cyriacigeorgica</name>
    <dbReference type="NCBI Taxonomy" id="135487"/>
    <lineage>
        <taxon>Bacteria</taxon>
        <taxon>Bacillati</taxon>
        <taxon>Actinomycetota</taxon>
        <taxon>Actinomycetes</taxon>
        <taxon>Mycobacteriales</taxon>
        <taxon>Nocardiaceae</taxon>
        <taxon>Nocardia</taxon>
    </lineage>
</organism>
<comment type="similarity">
    <text evidence="1">Belongs to the 'GDXG' lipolytic enzyme family.</text>
</comment>
<dbReference type="SUPFAM" id="SSF53474">
    <property type="entry name" value="alpha/beta-Hydrolases"/>
    <property type="match status" value="1"/>
</dbReference>
<dbReference type="GO" id="GO:0016787">
    <property type="term" value="F:hydrolase activity"/>
    <property type="evidence" value="ECO:0007669"/>
    <property type="project" value="UniProtKB-KW"/>
</dbReference>
<keyword evidence="2 5" id="KW-0378">Hydrolase</keyword>
<dbReference type="InterPro" id="IPR029058">
    <property type="entry name" value="AB_hydrolase_fold"/>
</dbReference>
<evidence type="ECO:0000313" key="6">
    <source>
        <dbReference type="Proteomes" id="UP000308349"/>
    </source>
</evidence>
<dbReference type="PANTHER" id="PTHR48081:SF8">
    <property type="entry name" value="ALPHA_BETA HYDROLASE FOLD-3 DOMAIN-CONTAINING PROTEIN-RELATED"/>
    <property type="match status" value="1"/>
</dbReference>
<dbReference type="Gene3D" id="3.40.50.1820">
    <property type="entry name" value="alpha/beta hydrolase"/>
    <property type="match status" value="1"/>
</dbReference>
<dbReference type="Pfam" id="PF07859">
    <property type="entry name" value="Abhydrolase_3"/>
    <property type="match status" value="1"/>
</dbReference>
<evidence type="ECO:0000313" key="5">
    <source>
        <dbReference type="EMBL" id="TLG00357.1"/>
    </source>
</evidence>
<comment type="caution">
    <text evidence="5">The sequence shown here is derived from an EMBL/GenBank/DDBJ whole genome shotgun (WGS) entry which is preliminary data.</text>
</comment>
<feature type="domain" description="Alpha/beta hydrolase fold-3" evidence="4">
    <location>
        <begin position="69"/>
        <end position="267"/>
    </location>
</feature>
<dbReference type="EMBL" id="VBUU01000031">
    <property type="protein sequence ID" value="TLG00357.1"/>
    <property type="molecule type" value="Genomic_DNA"/>
</dbReference>
<evidence type="ECO:0000256" key="1">
    <source>
        <dbReference type="ARBA" id="ARBA00010515"/>
    </source>
</evidence>
<name>A0A5R8P844_9NOCA</name>
<dbReference type="AlphaFoldDB" id="A0A5R8P844"/>
<protein>
    <submittedName>
        <fullName evidence="5">Alpha/beta hydrolase</fullName>
    </submittedName>
</protein>
<proteinExistence type="inferred from homology"/>
<dbReference type="PROSITE" id="PS01174">
    <property type="entry name" value="LIPASE_GDXG_SER"/>
    <property type="match status" value="1"/>
</dbReference>
<evidence type="ECO:0000259" key="4">
    <source>
        <dbReference type="Pfam" id="PF07859"/>
    </source>
</evidence>
<reference evidence="5 6" key="1">
    <citation type="submission" date="2019-05" db="EMBL/GenBank/DDBJ databases">
        <title>Genomes sequences of two Nocardia cyriacigeorgica environmental isolates, type strains Nocardia asteroides ATCC 19247 and Nocardia cyriacigeorgica DSM 44484.</title>
        <authorList>
            <person name="Vautrin F."/>
            <person name="Bergeron E."/>
            <person name="Dubost A."/>
            <person name="Abrouk D."/>
            <person name="Rodriguez Nava V."/>
            <person name="Pujic P."/>
        </authorList>
    </citation>
    <scope>NUCLEOTIDE SEQUENCE [LARGE SCALE GENOMIC DNA]</scope>
    <source>
        <strain evidence="5 6">EML 1456</strain>
    </source>
</reference>
<evidence type="ECO:0000256" key="2">
    <source>
        <dbReference type="ARBA" id="ARBA00022801"/>
    </source>
</evidence>
<sequence>MHAAAGYVRATRRRDFASAAATARALQRRKWTARPPARLRARHDVSVQTVGGFECWTVAPHDRAAVNAVLYVHGGGYFQQIVAQHWSFIGRLADAGVRVAVPLYGLAPEHDWRQAYPLVTAVYRQLLEDFDAGEITLAGDSAGGGLALGFAQTLLDGPLPQPRRISLIAPWLDVTMTNPGIADAQRRDPWLTGAGTRVAGLAWSAGLDPADPRLSPINGRLRGIAPISIWIGTRDILYPDALRLRDRAEAAGADLTLTICDGAIHVYPLVPTPEGRAAAKQIVRQISAVHRPGARNDH</sequence>
<feature type="active site" evidence="3">
    <location>
        <position position="141"/>
    </location>
</feature>